<feature type="compositionally biased region" description="Basic and acidic residues" evidence="1">
    <location>
        <begin position="19"/>
        <end position="36"/>
    </location>
</feature>
<feature type="region of interest" description="Disordered" evidence="1">
    <location>
        <begin position="1"/>
        <end position="99"/>
    </location>
</feature>
<gene>
    <name evidence="2" type="ORF">A4U43_C06F1510</name>
</gene>
<feature type="compositionally biased region" description="Basic residues" evidence="1">
    <location>
        <begin position="79"/>
        <end position="91"/>
    </location>
</feature>
<keyword evidence="3" id="KW-1185">Reference proteome</keyword>
<protein>
    <submittedName>
        <fullName evidence="2">Uncharacterized protein</fullName>
    </submittedName>
</protein>
<evidence type="ECO:0000313" key="3">
    <source>
        <dbReference type="Proteomes" id="UP000243459"/>
    </source>
</evidence>
<organism evidence="2 3">
    <name type="scientific">Asparagus officinalis</name>
    <name type="common">Garden asparagus</name>
    <dbReference type="NCBI Taxonomy" id="4686"/>
    <lineage>
        <taxon>Eukaryota</taxon>
        <taxon>Viridiplantae</taxon>
        <taxon>Streptophyta</taxon>
        <taxon>Embryophyta</taxon>
        <taxon>Tracheophyta</taxon>
        <taxon>Spermatophyta</taxon>
        <taxon>Magnoliopsida</taxon>
        <taxon>Liliopsida</taxon>
        <taxon>Asparagales</taxon>
        <taxon>Asparagaceae</taxon>
        <taxon>Asparagoideae</taxon>
        <taxon>Asparagus</taxon>
    </lineage>
</organism>
<accession>A0A5P1EP79</accession>
<dbReference type="AlphaFoldDB" id="A0A5P1EP79"/>
<sequence length="204" mass="22254">MGLLELGFSEGAAAGLAGRAREGEEATKERREDGPRRMGGRAPRPVAEGGDEVGHGPARWGWWRDAEAAAAPRPPPSAPRRRRWRRGGGKRRGGEGKGWGVSCPGHACPRLSDSRFCGMGNSQPTRAELVGEERSLQWQWGTRSRPGLSWWARNGHFSGMGNSQPTRAKLVGKERSLEIHHMISVANASHAMRQGASHCVFKIH</sequence>
<name>A0A5P1EP79_ASPOF</name>
<reference evidence="3" key="1">
    <citation type="journal article" date="2017" name="Nat. Commun.">
        <title>The asparagus genome sheds light on the origin and evolution of a young Y chromosome.</title>
        <authorList>
            <person name="Harkess A."/>
            <person name="Zhou J."/>
            <person name="Xu C."/>
            <person name="Bowers J.E."/>
            <person name="Van der Hulst R."/>
            <person name="Ayyampalayam S."/>
            <person name="Mercati F."/>
            <person name="Riccardi P."/>
            <person name="McKain M.R."/>
            <person name="Kakrana A."/>
            <person name="Tang H."/>
            <person name="Ray J."/>
            <person name="Groenendijk J."/>
            <person name="Arikit S."/>
            <person name="Mathioni S.M."/>
            <person name="Nakano M."/>
            <person name="Shan H."/>
            <person name="Telgmann-Rauber A."/>
            <person name="Kanno A."/>
            <person name="Yue Z."/>
            <person name="Chen H."/>
            <person name="Li W."/>
            <person name="Chen Y."/>
            <person name="Xu X."/>
            <person name="Zhang Y."/>
            <person name="Luo S."/>
            <person name="Chen H."/>
            <person name="Gao J."/>
            <person name="Mao Z."/>
            <person name="Pires J.C."/>
            <person name="Luo M."/>
            <person name="Kudrna D."/>
            <person name="Wing R.A."/>
            <person name="Meyers B.C."/>
            <person name="Yi K."/>
            <person name="Kong H."/>
            <person name="Lavrijsen P."/>
            <person name="Sunseri F."/>
            <person name="Falavigna A."/>
            <person name="Ye Y."/>
            <person name="Leebens-Mack J.H."/>
            <person name="Chen G."/>
        </authorList>
    </citation>
    <scope>NUCLEOTIDE SEQUENCE [LARGE SCALE GENOMIC DNA]</scope>
    <source>
        <strain evidence="3">cv. DH0086</strain>
    </source>
</reference>
<proteinExistence type="predicted"/>
<evidence type="ECO:0000313" key="2">
    <source>
        <dbReference type="EMBL" id="ONK65840.1"/>
    </source>
</evidence>
<dbReference type="Proteomes" id="UP000243459">
    <property type="component" value="Chromosome 6"/>
</dbReference>
<dbReference type="Gramene" id="ONK65840">
    <property type="protein sequence ID" value="ONK65840"/>
    <property type="gene ID" value="A4U43_C06F1510"/>
</dbReference>
<evidence type="ECO:0000256" key="1">
    <source>
        <dbReference type="SAM" id="MobiDB-lite"/>
    </source>
</evidence>
<dbReference type="EMBL" id="CM007386">
    <property type="protein sequence ID" value="ONK65840.1"/>
    <property type="molecule type" value="Genomic_DNA"/>
</dbReference>